<reference evidence="5 6" key="1">
    <citation type="journal article" date="2021" name="Nat. Commun.">
        <title>Incipient diploidization of the medicinal plant Perilla within 10,000 years.</title>
        <authorList>
            <person name="Zhang Y."/>
            <person name="Shen Q."/>
            <person name="Leng L."/>
            <person name="Zhang D."/>
            <person name="Chen S."/>
            <person name="Shi Y."/>
            <person name="Ning Z."/>
            <person name="Chen S."/>
        </authorList>
    </citation>
    <scope>NUCLEOTIDE SEQUENCE [LARGE SCALE GENOMIC DNA]</scope>
    <source>
        <strain evidence="6">cv. PC099</strain>
    </source>
</reference>
<evidence type="ECO:0000256" key="2">
    <source>
        <dbReference type="ARBA" id="ARBA00022723"/>
    </source>
</evidence>
<feature type="compositionally biased region" description="Polar residues" evidence="3">
    <location>
        <begin position="260"/>
        <end position="271"/>
    </location>
</feature>
<accession>A0AAD4P9N2</accession>
<evidence type="ECO:0000313" key="6">
    <source>
        <dbReference type="Proteomes" id="UP001190926"/>
    </source>
</evidence>
<name>A0AAD4P9N2_PERFH</name>
<feature type="domain" description="HMA" evidence="4">
    <location>
        <begin position="8"/>
        <end position="71"/>
    </location>
</feature>
<dbReference type="GO" id="GO:0016020">
    <property type="term" value="C:membrane"/>
    <property type="evidence" value="ECO:0007669"/>
    <property type="project" value="UniProtKB-SubCell"/>
</dbReference>
<proteinExistence type="predicted"/>
<dbReference type="Proteomes" id="UP001190926">
    <property type="component" value="Unassembled WGS sequence"/>
</dbReference>
<dbReference type="PROSITE" id="PS50846">
    <property type="entry name" value="HMA_2"/>
    <property type="match status" value="1"/>
</dbReference>
<dbReference type="CDD" id="cd00371">
    <property type="entry name" value="HMA"/>
    <property type="match status" value="1"/>
</dbReference>
<dbReference type="SUPFAM" id="SSF55008">
    <property type="entry name" value="HMA, heavy metal-associated domain"/>
    <property type="match status" value="1"/>
</dbReference>
<feature type="compositionally biased region" description="Pro residues" evidence="3">
    <location>
        <begin position="97"/>
        <end position="107"/>
    </location>
</feature>
<sequence length="373" mass="42029">MVPEMEKPRVTEIKVRMDCNGCVQKIKKALHGITGIYDIYVDFSEQKIAITGWAEPEKLVKAIKKTRKSAVICVHTEQSDEAGQPPPPEGETTPEEGAPPPEMPPEPSNQRAEPTEAAPPGEEPPESENPPPAVRQHHQPPRQEGHEGVHIVYQHPPDHGYQYHPNGPNLQQGYSGQWNAYHGGPGFRGELYHPPQPVYVQSYNTYRPSPHVTEYAYPRSPPRYSFNNRPDHYSGPGFRGEPPQPPPQPPQPPQPVYATHSYNTHKPSTYVTGYAYPQSPPKHSPYNRPDNYSGPGFRGEPSQPPQPQYATHNYNMYKPSPYVTEYAYPESPPKYSPYSIPDNYSRDYHSGNYENGNVTSMFSEENPNACRIV</sequence>
<dbReference type="PANTHER" id="PTHR22814">
    <property type="entry name" value="COPPER TRANSPORT PROTEIN ATOX1-RELATED"/>
    <property type="match status" value="1"/>
</dbReference>
<dbReference type="Pfam" id="PF00403">
    <property type="entry name" value="HMA"/>
    <property type="match status" value="1"/>
</dbReference>
<dbReference type="Gene3D" id="3.30.70.100">
    <property type="match status" value="1"/>
</dbReference>
<feature type="region of interest" description="Disordered" evidence="3">
    <location>
        <begin position="76"/>
        <end position="177"/>
    </location>
</feature>
<dbReference type="PANTHER" id="PTHR22814:SF320">
    <property type="entry name" value="OS01G0309800 PROTEIN"/>
    <property type="match status" value="1"/>
</dbReference>
<protein>
    <recommendedName>
        <fullName evidence="4">HMA domain-containing protein</fullName>
    </recommendedName>
</protein>
<gene>
    <name evidence="5" type="ORF">C2S53_012753</name>
</gene>
<organism evidence="5 6">
    <name type="scientific">Perilla frutescens var. hirtella</name>
    <name type="common">Perilla citriodora</name>
    <name type="synonym">Perilla setoyensis</name>
    <dbReference type="NCBI Taxonomy" id="608512"/>
    <lineage>
        <taxon>Eukaryota</taxon>
        <taxon>Viridiplantae</taxon>
        <taxon>Streptophyta</taxon>
        <taxon>Embryophyta</taxon>
        <taxon>Tracheophyta</taxon>
        <taxon>Spermatophyta</taxon>
        <taxon>Magnoliopsida</taxon>
        <taxon>eudicotyledons</taxon>
        <taxon>Gunneridae</taxon>
        <taxon>Pentapetalae</taxon>
        <taxon>asterids</taxon>
        <taxon>lamiids</taxon>
        <taxon>Lamiales</taxon>
        <taxon>Lamiaceae</taxon>
        <taxon>Nepetoideae</taxon>
        <taxon>Elsholtzieae</taxon>
        <taxon>Perilla</taxon>
    </lineage>
</organism>
<comment type="caution">
    <text evidence="5">The sequence shown here is derived from an EMBL/GenBank/DDBJ whole genome shotgun (WGS) entry which is preliminary data.</text>
</comment>
<evidence type="ECO:0000259" key="4">
    <source>
        <dbReference type="PROSITE" id="PS50846"/>
    </source>
</evidence>
<feature type="compositionally biased region" description="Polar residues" evidence="3">
    <location>
        <begin position="168"/>
        <end position="177"/>
    </location>
</feature>
<evidence type="ECO:0000256" key="1">
    <source>
        <dbReference type="ARBA" id="ARBA00004170"/>
    </source>
</evidence>
<comment type="subcellular location">
    <subcellularLocation>
        <location evidence="1">Membrane</location>
        <topology evidence="1">Peripheral membrane protein</topology>
    </subcellularLocation>
</comment>
<evidence type="ECO:0000313" key="5">
    <source>
        <dbReference type="EMBL" id="KAH6831878.1"/>
    </source>
</evidence>
<keyword evidence="2" id="KW-0479">Metal-binding</keyword>
<dbReference type="AlphaFoldDB" id="A0AAD4P9N2"/>
<dbReference type="EMBL" id="SDAM02000081">
    <property type="protein sequence ID" value="KAH6831878.1"/>
    <property type="molecule type" value="Genomic_DNA"/>
</dbReference>
<dbReference type="InterPro" id="IPR006121">
    <property type="entry name" value="HMA_dom"/>
</dbReference>
<dbReference type="InterPro" id="IPR036163">
    <property type="entry name" value="HMA_dom_sf"/>
</dbReference>
<dbReference type="GO" id="GO:0046872">
    <property type="term" value="F:metal ion binding"/>
    <property type="evidence" value="ECO:0007669"/>
    <property type="project" value="UniProtKB-KW"/>
</dbReference>
<dbReference type="GO" id="GO:0009626">
    <property type="term" value="P:plant-type hypersensitive response"/>
    <property type="evidence" value="ECO:0007669"/>
    <property type="project" value="UniProtKB-KW"/>
</dbReference>
<keyword evidence="6" id="KW-1185">Reference proteome</keyword>
<evidence type="ECO:0000256" key="3">
    <source>
        <dbReference type="SAM" id="MobiDB-lite"/>
    </source>
</evidence>
<feature type="compositionally biased region" description="Pro residues" evidence="3">
    <location>
        <begin position="242"/>
        <end position="255"/>
    </location>
</feature>
<feature type="region of interest" description="Disordered" evidence="3">
    <location>
        <begin position="211"/>
        <end position="315"/>
    </location>
</feature>